<protein>
    <recommendedName>
        <fullName evidence="4">BZIP domain-containing protein</fullName>
    </recommendedName>
</protein>
<dbReference type="Proteomes" id="UP001162029">
    <property type="component" value="Unassembled WGS sequence"/>
</dbReference>
<comment type="caution">
    <text evidence="2">The sequence shown here is derived from an EMBL/GenBank/DDBJ whole genome shotgun (WGS) entry which is preliminary data.</text>
</comment>
<proteinExistence type="predicted"/>
<dbReference type="SUPFAM" id="SSF57959">
    <property type="entry name" value="Leucine zipper domain"/>
    <property type="match status" value="1"/>
</dbReference>
<dbReference type="GO" id="GO:0003700">
    <property type="term" value="F:DNA-binding transcription factor activity"/>
    <property type="evidence" value="ECO:0007669"/>
    <property type="project" value="InterPro"/>
</dbReference>
<evidence type="ECO:0000313" key="2">
    <source>
        <dbReference type="EMBL" id="CAI5731283.1"/>
    </source>
</evidence>
<evidence type="ECO:0008006" key="4">
    <source>
        <dbReference type="Google" id="ProtNLM"/>
    </source>
</evidence>
<evidence type="ECO:0000256" key="1">
    <source>
        <dbReference type="SAM" id="Coils"/>
    </source>
</evidence>
<organism evidence="2 3">
    <name type="scientific">Peronospora destructor</name>
    <dbReference type="NCBI Taxonomy" id="86335"/>
    <lineage>
        <taxon>Eukaryota</taxon>
        <taxon>Sar</taxon>
        <taxon>Stramenopiles</taxon>
        <taxon>Oomycota</taxon>
        <taxon>Peronosporomycetes</taxon>
        <taxon>Peronosporales</taxon>
        <taxon>Peronosporaceae</taxon>
        <taxon>Peronospora</taxon>
    </lineage>
</organism>
<sequence>MMQNTTTTRSTAVDENWHSSAATTWKTTRTLCETRSVQYRMTSPAAALLKNSPDIFVPNLNTNDGNSLIRDRELVFLGEDVWPLQVDTEMTNKKPPVLKGLTKTATVSTTSPMTWASVATEQMLDCAQVPNTSAMQHRRQKNRDCMRRARQRKRDEADEMKNTVTQLEKQYTLLCLRVSRNEMTSSVTTSTSLPTNYDQAVELIKRLRAENLYLKAKLQHQATWKLHLYPILERHFETGGSRSAQQFQQPTLRGKKAVRMELEQLDAYEATQVFGFYKLTKLDLTQVILNNSRTMGRVQDKLLLPILNGKGRKTRRMQIFGWDIVQRVDGSIMECVFTKKFTGLNVTELMQKTWVNDMRLKQFKKVKCETSRLEVLQQINPNAYVLGRDVISPTDDITTFRSVFVRFLIETSRKIPANADLMATPTYVDASLPSTPPMSSSSDLEVDDTMLIVTGYVLGTQSVDVNGCHCQDETDEKLAWAHLSLSIEFLNVVNPVTGEEYQQLRWTGRTNYCGEEHAHRNAGDTLQGMLRWELLAITPALNLVSLSQD</sequence>
<keyword evidence="1" id="KW-0175">Coiled coil</keyword>
<reference evidence="2" key="1">
    <citation type="submission" date="2022-12" db="EMBL/GenBank/DDBJ databases">
        <authorList>
            <person name="Webb A."/>
        </authorList>
    </citation>
    <scope>NUCLEOTIDE SEQUENCE</scope>
    <source>
        <strain evidence="2">Pd1</strain>
    </source>
</reference>
<evidence type="ECO:0000313" key="3">
    <source>
        <dbReference type="Proteomes" id="UP001162029"/>
    </source>
</evidence>
<dbReference type="InterPro" id="IPR046347">
    <property type="entry name" value="bZIP_sf"/>
</dbReference>
<feature type="coiled-coil region" evidence="1">
    <location>
        <begin position="143"/>
        <end position="170"/>
    </location>
</feature>
<gene>
    <name evidence="2" type="ORF">PDE001_LOCUS4763</name>
</gene>
<accession>A0AAV0U6I8</accession>
<keyword evidence="3" id="KW-1185">Reference proteome</keyword>
<name>A0AAV0U6I8_9STRA</name>
<dbReference type="CDD" id="cd14686">
    <property type="entry name" value="bZIP"/>
    <property type="match status" value="1"/>
</dbReference>
<dbReference type="AlphaFoldDB" id="A0AAV0U6I8"/>
<dbReference type="EMBL" id="CANTFM010000892">
    <property type="protein sequence ID" value="CAI5731283.1"/>
    <property type="molecule type" value="Genomic_DNA"/>
</dbReference>